<dbReference type="InterPro" id="IPR026870">
    <property type="entry name" value="Zinc_ribbon_dom"/>
</dbReference>
<feature type="domain" description="Zinc-ribbon" evidence="3">
    <location>
        <begin position="2"/>
        <end position="24"/>
    </location>
</feature>
<feature type="transmembrane region" description="Helical" evidence="2">
    <location>
        <begin position="74"/>
        <end position="92"/>
    </location>
</feature>
<evidence type="ECO:0000313" key="4">
    <source>
        <dbReference type="EMBL" id="HJC51197.1"/>
    </source>
</evidence>
<reference evidence="4" key="2">
    <citation type="submission" date="2021-04" db="EMBL/GenBank/DDBJ databases">
        <authorList>
            <person name="Gilroy R."/>
        </authorList>
    </citation>
    <scope>NUCLEOTIDE SEQUENCE</scope>
    <source>
        <strain evidence="4">ChiSjej3B21-8574</strain>
    </source>
</reference>
<evidence type="ECO:0000256" key="1">
    <source>
        <dbReference type="SAM" id="MobiDB-lite"/>
    </source>
</evidence>
<feature type="compositionally biased region" description="Low complexity" evidence="1">
    <location>
        <begin position="25"/>
        <end position="47"/>
    </location>
</feature>
<evidence type="ECO:0000259" key="3">
    <source>
        <dbReference type="Pfam" id="PF13240"/>
    </source>
</evidence>
<dbReference type="Proteomes" id="UP000823904">
    <property type="component" value="Unassembled WGS sequence"/>
</dbReference>
<dbReference type="AlphaFoldDB" id="A0A9D2PI95"/>
<gene>
    <name evidence="4" type="ORF">H9754_11650</name>
</gene>
<protein>
    <submittedName>
        <fullName evidence="4">Zinc-ribbon domain-containing protein</fullName>
    </submittedName>
</protein>
<comment type="caution">
    <text evidence="4">The sequence shown here is derived from an EMBL/GenBank/DDBJ whole genome shotgun (WGS) entry which is preliminary data.</text>
</comment>
<proteinExistence type="predicted"/>
<evidence type="ECO:0000313" key="5">
    <source>
        <dbReference type="Proteomes" id="UP000823904"/>
    </source>
</evidence>
<name>A0A9D2PI95_9FIRM</name>
<feature type="region of interest" description="Disordered" evidence="1">
    <location>
        <begin position="25"/>
        <end position="66"/>
    </location>
</feature>
<evidence type="ECO:0000256" key="2">
    <source>
        <dbReference type="SAM" id="Phobius"/>
    </source>
</evidence>
<dbReference type="Pfam" id="PF13240">
    <property type="entry name" value="Zn_Ribbon_1"/>
    <property type="match status" value="1"/>
</dbReference>
<reference evidence="4" key="1">
    <citation type="journal article" date="2021" name="PeerJ">
        <title>Extensive microbial diversity within the chicken gut microbiome revealed by metagenomics and culture.</title>
        <authorList>
            <person name="Gilroy R."/>
            <person name="Ravi A."/>
            <person name="Getino M."/>
            <person name="Pursley I."/>
            <person name="Horton D.L."/>
            <person name="Alikhan N.F."/>
            <person name="Baker D."/>
            <person name="Gharbi K."/>
            <person name="Hall N."/>
            <person name="Watson M."/>
            <person name="Adriaenssens E.M."/>
            <person name="Foster-Nyarko E."/>
            <person name="Jarju S."/>
            <person name="Secka A."/>
            <person name="Antonio M."/>
            <person name="Oren A."/>
            <person name="Chaudhuri R.R."/>
            <person name="La Ragione R."/>
            <person name="Hildebrand F."/>
            <person name="Pallen M.J."/>
        </authorList>
    </citation>
    <scope>NUCLEOTIDE SEQUENCE</scope>
    <source>
        <strain evidence="4">ChiSjej3B21-8574</strain>
    </source>
</reference>
<keyword evidence="2" id="KW-1133">Transmembrane helix</keyword>
<organism evidence="4 5">
    <name type="scientific">Candidatus Anaerostipes avistercoris</name>
    <dbReference type="NCBI Taxonomy" id="2838462"/>
    <lineage>
        <taxon>Bacteria</taxon>
        <taxon>Bacillati</taxon>
        <taxon>Bacillota</taxon>
        <taxon>Clostridia</taxon>
        <taxon>Lachnospirales</taxon>
        <taxon>Lachnospiraceae</taxon>
        <taxon>Anaerostipes</taxon>
    </lineage>
</organism>
<sequence length="407" mass="44088">MYCPNCGKEVEDGALYCGECGAKIGGQPKKPQQTGTQQTRTQTQSKKGPGRPPVSKSAQNKKTGDSFSPKAKKIIIAQVIVLAALIAAFVYLGTRNSKPESAASQFVKNYNDRNWSKVYDAYHFEEDTFINRDAFEATMDQSDAETLSSPVGGYLNNGEYIYRIRKGSGYITISVARSLEKSFFFFNKYEVTGVSDSGVAVQSVTVPNISGVTLKIDGITAKNTSDDDDAVSYNVRLFKGTHKATFSGADGMFTENTYTFDTSGNSLVSQIEYSDSAKEEAAKALEGYLPDITENRIKGRDKSNLSDCFVSEQRAQLYGETLCTGSYSTGSDTKDLGDVAVSRCAAVDSASSSYSAASGIPVSVSATRTYQYPLSTGNYFTGTCIVRGTAYMVKKDGKWVINTASYY</sequence>
<keyword evidence="2" id="KW-0812">Transmembrane</keyword>
<keyword evidence="2" id="KW-0472">Membrane</keyword>
<accession>A0A9D2PI95</accession>
<dbReference type="EMBL" id="DWWD01000046">
    <property type="protein sequence ID" value="HJC51197.1"/>
    <property type="molecule type" value="Genomic_DNA"/>
</dbReference>